<dbReference type="InterPro" id="IPR029062">
    <property type="entry name" value="Class_I_gatase-like"/>
</dbReference>
<dbReference type="CDD" id="cd03143">
    <property type="entry name" value="A4_beta-galactosidase_middle_domain"/>
    <property type="match status" value="1"/>
</dbReference>
<keyword evidence="5" id="KW-0862">Zinc</keyword>
<dbReference type="GO" id="GO:0004181">
    <property type="term" value="F:metallocarboxypeptidase activity"/>
    <property type="evidence" value="ECO:0007669"/>
    <property type="project" value="InterPro"/>
</dbReference>
<name>A0A7K1SJP6_9BACT</name>
<dbReference type="InterPro" id="IPR000834">
    <property type="entry name" value="Peptidase_M14"/>
</dbReference>
<dbReference type="RefSeq" id="WP_157588506.1">
    <property type="nucleotide sequence ID" value="NZ_WPIN01000012.1"/>
</dbReference>
<dbReference type="Pfam" id="PF00246">
    <property type="entry name" value="Peptidase_M14"/>
    <property type="match status" value="1"/>
</dbReference>
<dbReference type="Gene3D" id="3.40.630.10">
    <property type="entry name" value="Zn peptidases"/>
    <property type="match status" value="1"/>
</dbReference>
<sequence>MKHILLLAGLAVASLSVQTESALAQTSTSSSTTLLSPAQFLGYKIGDRFTPHHRVIAYAEQVARQLPNRIKLIPYGTSYEGRQLMVVALGSEANMARLEEIRTNNLKRIGLMEGSPTSAAQPPIAWLSYNVHGNEAVSSEAFMDVLYRLLNTSDAVSQKIMNSTVVILDPGLNPDGHDRYVNWYNQMLGRNPNPTPSAREHSEPWPGGRYTHYLFDPNRDWAWQTQEITQQRMALYQQWMPQLHGDFHEMGVESPYYFAPSAKPYHEDITPYQRKFQQTIGEYCSRYFDKSGWLYYTRERFDLFYPSYGDTYPTYNGAIGMTYEQGGSGRAGLAIEKADGDTLTLRQRIDHHYTASIATLESVADRPAEIVKEFGQFFDKSRNTPIGAYKSYVIKSNGDAGRLKALQQLLDRNKISFGYAGKAQTVAGGFNYTTQKTDKSVSVAAEDIVISAYQPKSTLLKILFEQNSALEDSATYDITAWSLPYAFGLQTYGVTTRLTPTSTAPTAPAAATLPATAYAYLVRWQSVPAVQTLASLLKQKIRVRAAEKQFEVEGKTYPSGTLIITRTGNERVGDRLGTLVMQAATQAGADVVGVQTGFVTTGSDFGSDYVTGLKAPKVAVVLGDGTPPPSAGEVWHFFDQELNYPITLLDMNSLGNVEWSKFDVLILPTNYNYSRFLNERVLSAIKEWVRAGGKLIAMERAASFLAGKDGFALKEKEDKPADKDKAKKGNAADSVTTYANRERAAISDDIPGSIYRVNIDTTHPLGFGLTNGYYSLVQNAFNFDFLKDGWNVGYLKTDNYVAGFSGKNAKEKLKNTLLMGVQTYGRGSIVYLADDPLFRGFWYNGKLLFSNAVFMVGN</sequence>
<dbReference type="AlphaFoldDB" id="A0A7K1SJP6"/>
<keyword evidence="3" id="KW-0645">Protease</keyword>
<comment type="cofactor">
    <cofactor evidence="1">
        <name>Zn(2+)</name>
        <dbReference type="ChEBI" id="CHEBI:29105"/>
    </cofactor>
</comment>
<evidence type="ECO:0000256" key="6">
    <source>
        <dbReference type="ARBA" id="ARBA00023049"/>
    </source>
</evidence>
<keyword evidence="11" id="KW-1185">Reference proteome</keyword>
<dbReference type="SUPFAM" id="SSF53187">
    <property type="entry name" value="Zn-dependent exopeptidases"/>
    <property type="match status" value="1"/>
</dbReference>
<dbReference type="GO" id="GO:0008270">
    <property type="term" value="F:zinc ion binding"/>
    <property type="evidence" value="ECO:0007669"/>
    <property type="project" value="InterPro"/>
</dbReference>
<dbReference type="PANTHER" id="PTHR11705:SF143">
    <property type="entry name" value="SLL0236 PROTEIN"/>
    <property type="match status" value="1"/>
</dbReference>
<dbReference type="Gene3D" id="3.40.50.880">
    <property type="match status" value="1"/>
</dbReference>
<dbReference type="SUPFAM" id="SSF52317">
    <property type="entry name" value="Class I glutamine amidotransferase-like"/>
    <property type="match status" value="1"/>
</dbReference>
<evidence type="ECO:0000259" key="9">
    <source>
        <dbReference type="PROSITE" id="PS52035"/>
    </source>
</evidence>
<evidence type="ECO:0000256" key="2">
    <source>
        <dbReference type="ARBA" id="ARBA00005988"/>
    </source>
</evidence>
<comment type="similarity">
    <text evidence="2 7">Belongs to the peptidase M14 family.</text>
</comment>
<evidence type="ECO:0000256" key="5">
    <source>
        <dbReference type="ARBA" id="ARBA00022833"/>
    </source>
</evidence>
<keyword evidence="4" id="KW-0378">Hydrolase</keyword>
<keyword evidence="6" id="KW-0482">Metalloprotease</keyword>
<evidence type="ECO:0000256" key="7">
    <source>
        <dbReference type="PROSITE-ProRule" id="PRU01379"/>
    </source>
</evidence>
<keyword evidence="10" id="KW-0121">Carboxypeptidase</keyword>
<evidence type="ECO:0000256" key="1">
    <source>
        <dbReference type="ARBA" id="ARBA00001947"/>
    </source>
</evidence>
<evidence type="ECO:0000256" key="4">
    <source>
        <dbReference type="ARBA" id="ARBA00022801"/>
    </source>
</evidence>
<proteinExistence type="inferred from homology"/>
<dbReference type="CDD" id="cd06238">
    <property type="entry name" value="M14-like"/>
    <property type="match status" value="1"/>
</dbReference>
<evidence type="ECO:0000313" key="11">
    <source>
        <dbReference type="Proteomes" id="UP000436006"/>
    </source>
</evidence>
<feature type="active site" description="Proton donor/acceptor" evidence="7">
    <location>
        <position position="336"/>
    </location>
</feature>
<dbReference type="GO" id="GO:0005615">
    <property type="term" value="C:extracellular space"/>
    <property type="evidence" value="ECO:0007669"/>
    <property type="project" value="TreeGrafter"/>
</dbReference>
<dbReference type="PANTHER" id="PTHR11705">
    <property type="entry name" value="PROTEASE FAMILY M14 CARBOXYPEPTIDASE A,B"/>
    <property type="match status" value="1"/>
</dbReference>
<keyword evidence="8" id="KW-0732">Signal</keyword>
<comment type="caution">
    <text evidence="10">The sequence shown here is derived from an EMBL/GenBank/DDBJ whole genome shotgun (WGS) entry which is preliminary data.</text>
</comment>
<dbReference type="EMBL" id="WPIN01000012">
    <property type="protein sequence ID" value="MVM33806.1"/>
    <property type="molecule type" value="Genomic_DNA"/>
</dbReference>
<feature type="domain" description="Peptidase M14" evidence="9">
    <location>
        <begin position="48"/>
        <end position="363"/>
    </location>
</feature>
<reference evidence="10 11" key="1">
    <citation type="submission" date="2019-12" db="EMBL/GenBank/DDBJ databases">
        <title>Spirosoma sp. HMF4905 genome sequencing and assembly.</title>
        <authorList>
            <person name="Kang H."/>
            <person name="Cha I."/>
            <person name="Kim H."/>
            <person name="Joh K."/>
        </authorList>
    </citation>
    <scope>NUCLEOTIDE SEQUENCE [LARGE SCALE GENOMIC DNA]</scope>
    <source>
        <strain evidence="10 11">HMF4905</strain>
    </source>
</reference>
<accession>A0A7K1SJP6</accession>
<organism evidence="10 11">
    <name type="scientific">Spirosoma arboris</name>
    <dbReference type="NCBI Taxonomy" id="2682092"/>
    <lineage>
        <taxon>Bacteria</taxon>
        <taxon>Pseudomonadati</taxon>
        <taxon>Bacteroidota</taxon>
        <taxon>Cytophagia</taxon>
        <taxon>Cytophagales</taxon>
        <taxon>Cytophagaceae</taxon>
        <taxon>Spirosoma</taxon>
    </lineage>
</organism>
<dbReference type="GO" id="GO:0006508">
    <property type="term" value="P:proteolysis"/>
    <property type="evidence" value="ECO:0007669"/>
    <property type="project" value="UniProtKB-KW"/>
</dbReference>
<evidence type="ECO:0000313" key="10">
    <source>
        <dbReference type="EMBL" id="MVM33806.1"/>
    </source>
</evidence>
<feature type="chain" id="PRO_5029479335" evidence="8">
    <location>
        <begin position="25"/>
        <end position="858"/>
    </location>
</feature>
<dbReference type="Proteomes" id="UP000436006">
    <property type="component" value="Unassembled WGS sequence"/>
</dbReference>
<dbReference type="SMART" id="SM00631">
    <property type="entry name" value="Zn_pept"/>
    <property type="match status" value="1"/>
</dbReference>
<evidence type="ECO:0000256" key="3">
    <source>
        <dbReference type="ARBA" id="ARBA00022670"/>
    </source>
</evidence>
<gene>
    <name evidence="10" type="ORF">GO755_27455</name>
</gene>
<feature type="signal peptide" evidence="8">
    <location>
        <begin position="1"/>
        <end position="24"/>
    </location>
</feature>
<evidence type="ECO:0000256" key="8">
    <source>
        <dbReference type="SAM" id="SignalP"/>
    </source>
</evidence>
<protein>
    <submittedName>
        <fullName evidence="10">Zinc carboxypeptidase</fullName>
    </submittedName>
</protein>
<dbReference type="PROSITE" id="PS52035">
    <property type="entry name" value="PEPTIDASE_M14"/>
    <property type="match status" value="1"/>
</dbReference>